<dbReference type="GO" id="GO:0140098">
    <property type="term" value="F:catalytic activity, acting on RNA"/>
    <property type="evidence" value="ECO:0007669"/>
    <property type="project" value="UniProtKB-ARBA"/>
</dbReference>
<protein>
    <submittedName>
        <fullName evidence="3">tRNA pseudouridine synthase A</fullName>
    </submittedName>
</protein>
<dbReference type="SUPFAM" id="SSF55120">
    <property type="entry name" value="Pseudouridine synthase"/>
    <property type="match status" value="1"/>
</dbReference>
<evidence type="ECO:0000313" key="3">
    <source>
        <dbReference type="EMBL" id="AXN02448.1"/>
    </source>
</evidence>
<dbReference type="InterPro" id="IPR020103">
    <property type="entry name" value="PsdUridine_synth_cat_dom_sf"/>
</dbReference>
<dbReference type="GO" id="GO:0000455">
    <property type="term" value="P:enzyme-directed rRNA pseudouridine synthesis"/>
    <property type="evidence" value="ECO:0007669"/>
    <property type="project" value="TreeGrafter"/>
</dbReference>
<name>A0A346E0E3_9PROT</name>
<reference evidence="3 4" key="1">
    <citation type="submission" date="2018-03" db="EMBL/GenBank/DDBJ databases">
        <title>A parallel universe: an anciently diverged bacterial symbiosis in a Hawaiian planthopper (Hemiptera: Cixiidae) reveals rearranged nutritional responsibilities.</title>
        <authorList>
            <person name="Bennett G."/>
            <person name="Mao M."/>
        </authorList>
    </citation>
    <scope>NUCLEOTIDE SEQUENCE [LARGE SCALE GENOMIC DNA]</scope>
    <source>
        <strain evidence="3 4">OLIH</strain>
    </source>
</reference>
<proteinExistence type="inferred from homology"/>
<comment type="similarity">
    <text evidence="1">Belongs to the pseudouridine synthase RluA family.</text>
</comment>
<dbReference type="GO" id="GO:0009982">
    <property type="term" value="F:pseudouridine synthase activity"/>
    <property type="evidence" value="ECO:0007669"/>
    <property type="project" value="InterPro"/>
</dbReference>
<dbReference type="Pfam" id="PF00849">
    <property type="entry name" value="PseudoU_synth_2"/>
    <property type="match status" value="1"/>
</dbReference>
<dbReference type="GO" id="GO:0003723">
    <property type="term" value="F:RNA binding"/>
    <property type="evidence" value="ECO:0007669"/>
    <property type="project" value="InterPro"/>
</dbReference>
<sequence length="247" mass="29931">MEPLSKKKKNKLLYTTMLKYSIRKNFFIKNKNYNCLKIINEENNFIIFDKIIKSSFYPIEKKGNINIISCIYNLIGEKIFYIKNCGIISRLDFETKGIFLILKKKIKLEKIKKKYLAISKCCKKKCVFYTKGYIKKKKNRIIYTKKKTIYPVFTKFIIKTKKRGFNVIVCKFSRGKTHQIRSSLNYLSIRILGDKKYGFFNKYYQESNLHSWNLNFYINNNNYNYYSFPNRNFIKYFFKINFPKFKI</sequence>
<dbReference type="EMBL" id="CP028360">
    <property type="protein sequence ID" value="AXN02448.1"/>
    <property type="molecule type" value="Genomic_DNA"/>
</dbReference>
<dbReference type="AlphaFoldDB" id="A0A346E0E3"/>
<evidence type="ECO:0000256" key="1">
    <source>
        <dbReference type="ARBA" id="ARBA00010876"/>
    </source>
</evidence>
<dbReference type="Proteomes" id="UP000257084">
    <property type="component" value="Chromosome"/>
</dbReference>
<dbReference type="PANTHER" id="PTHR21600:SF87">
    <property type="entry name" value="RNA PSEUDOURIDYLATE SYNTHASE DOMAIN-CONTAINING PROTEIN 1"/>
    <property type="match status" value="1"/>
</dbReference>
<feature type="domain" description="Pseudouridine synthase RsuA/RluA-like" evidence="2">
    <location>
        <begin position="81"/>
        <end position="185"/>
    </location>
</feature>
<dbReference type="Gene3D" id="3.30.2350.10">
    <property type="entry name" value="Pseudouridine synthase"/>
    <property type="match status" value="1"/>
</dbReference>
<accession>A0A346E0E3</accession>
<dbReference type="PANTHER" id="PTHR21600">
    <property type="entry name" value="MITOCHONDRIAL RNA PSEUDOURIDINE SYNTHASE"/>
    <property type="match status" value="1"/>
</dbReference>
<evidence type="ECO:0000313" key="4">
    <source>
        <dbReference type="Proteomes" id="UP000257084"/>
    </source>
</evidence>
<dbReference type="InterPro" id="IPR006145">
    <property type="entry name" value="PsdUridine_synth_RsuA/RluA"/>
</dbReference>
<keyword evidence="4" id="KW-1185">Reference proteome</keyword>
<dbReference type="KEGG" id="vfg:C9I84_043"/>
<gene>
    <name evidence="3" type="ORF">C9I84_043</name>
</gene>
<organism evidence="3 4">
    <name type="scientific">Candidatus Vidania fulgoroideorum</name>
    <dbReference type="NCBI Taxonomy" id="881286"/>
    <lineage>
        <taxon>Bacteria</taxon>
        <taxon>Pseudomonadati</taxon>
        <taxon>Pseudomonadota</taxon>
        <taxon>Betaproteobacteria</taxon>
        <taxon>Candidatus Vidania</taxon>
    </lineage>
</organism>
<dbReference type="InterPro" id="IPR050188">
    <property type="entry name" value="RluA_PseudoU_synthase"/>
</dbReference>
<evidence type="ECO:0000259" key="2">
    <source>
        <dbReference type="Pfam" id="PF00849"/>
    </source>
</evidence>